<dbReference type="AlphaFoldDB" id="A0A6A6BZA5"/>
<keyword evidence="4" id="KW-1185">Reference proteome</keyword>
<feature type="transmembrane region" description="Helical" evidence="2">
    <location>
        <begin position="40"/>
        <end position="62"/>
    </location>
</feature>
<keyword evidence="2" id="KW-0812">Transmembrane</keyword>
<feature type="transmembrane region" description="Helical" evidence="2">
    <location>
        <begin position="68"/>
        <end position="89"/>
    </location>
</feature>
<sequence>MDRCEQDLVVFSGKEHSRCFKYPEYLNVYRAGSPKTLFMGFFRIVTIVIFPIGCLFATNFYFSPDHSSLWIVPFVLGSAVPMVVMMLATGPYVHSIKVRLPPSVRTSKEELLKFADNTPSNTQLQIECMRVLPWPTKRDVKFGLLRKYRPSFKRGLSNLEYVPEHTGEAAKYEGTWWHNVIKNFLGRFMVDNVVLDRSSAPGVWPKMWRQIPELGSQNDPEKKMGEERRPLVMANRPQRGTNAHTRPLAKPGSAKR</sequence>
<feature type="region of interest" description="Disordered" evidence="1">
    <location>
        <begin position="213"/>
        <end position="256"/>
    </location>
</feature>
<name>A0A6A6BZA5_ZASCE</name>
<gene>
    <name evidence="3" type="ORF">M409DRAFT_30256</name>
</gene>
<evidence type="ECO:0000256" key="2">
    <source>
        <dbReference type="SAM" id="Phobius"/>
    </source>
</evidence>
<feature type="compositionally biased region" description="Basic and acidic residues" evidence="1">
    <location>
        <begin position="219"/>
        <end position="230"/>
    </location>
</feature>
<protein>
    <submittedName>
        <fullName evidence="3">Uncharacterized protein</fullName>
    </submittedName>
</protein>
<dbReference type="GeneID" id="54563111"/>
<accession>A0A6A6BZA5</accession>
<keyword evidence="2" id="KW-0472">Membrane</keyword>
<keyword evidence="2" id="KW-1133">Transmembrane helix</keyword>
<dbReference type="Proteomes" id="UP000799537">
    <property type="component" value="Unassembled WGS sequence"/>
</dbReference>
<dbReference type="OrthoDB" id="2386090at2759"/>
<organism evidence="3 4">
    <name type="scientific">Zasmidium cellare ATCC 36951</name>
    <dbReference type="NCBI Taxonomy" id="1080233"/>
    <lineage>
        <taxon>Eukaryota</taxon>
        <taxon>Fungi</taxon>
        <taxon>Dikarya</taxon>
        <taxon>Ascomycota</taxon>
        <taxon>Pezizomycotina</taxon>
        <taxon>Dothideomycetes</taxon>
        <taxon>Dothideomycetidae</taxon>
        <taxon>Mycosphaerellales</taxon>
        <taxon>Mycosphaerellaceae</taxon>
        <taxon>Zasmidium</taxon>
    </lineage>
</organism>
<dbReference type="EMBL" id="ML993640">
    <property type="protein sequence ID" value="KAF2159250.1"/>
    <property type="molecule type" value="Genomic_DNA"/>
</dbReference>
<reference evidence="3" key="1">
    <citation type="journal article" date="2020" name="Stud. Mycol.">
        <title>101 Dothideomycetes genomes: a test case for predicting lifestyles and emergence of pathogens.</title>
        <authorList>
            <person name="Haridas S."/>
            <person name="Albert R."/>
            <person name="Binder M."/>
            <person name="Bloem J."/>
            <person name="Labutti K."/>
            <person name="Salamov A."/>
            <person name="Andreopoulos B."/>
            <person name="Baker S."/>
            <person name="Barry K."/>
            <person name="Bills G."/>
            <person name="Bluhm B."/>
            <person name="Cannon C."/>
            <person name="Castanera R."/>
            <person name="Culley D."/>
            <person name="Daum C."/>
            <person name="Ezra D."/>
            <person name="Gonzalez J."/>
            <person name="Henrissat B."/>
            <person name="Kuo A."/>
            <person name="Liang C."/>
            <person name="Lipzen A."/>
            <person name="Lutzoni F."/>
            <person name="Magnuson J."/>
            <person name="Mondo S."/>
            <person name="Nolan M."/>
            <person name="Ohm R."/>
            <person name="Pangilinan J."/>
            <person name="Park H.-J."/>
            <person name="Ramirez L."/>
            <person name="Alfaro M."/>
            <person name="Sun H."/>
            <person name="Tritt A."/>
            <person name="Yoshinaga Y."/>
            <person name="Zwiers L.-H."/>
            <person name="Turgeon B."/>
            <person name="Goodwin S."/>
            <person name="Spatafora J."/>
            <person name="Crous P."/>
            <person name="Grigoriev I."/>
        </authorList>
    </citation>
    <scope>NUCLEOTIDE SEQUENCE</scope>
    <source>
        <strain evidence="3">ATCC 36951</strain>
    </source>
</reference>
<evidence type="ECO:0000313" key="3">
    <source>
        <dbReference type="EMBL" id="KAF2159250.1"/>
    </source>
</evidence>
<evidence type="ECO:0000313" key="4">
    <source>
        <dbReference type="Proteomes" id="UP000799537"/>
    </source>
</evidence>
<dbReference type="RefSeq" id="XP_033660139.1">
    <property type="nucleotide sequence ID" value="XM_033809839.1"/>
</dbReference>
<proteinExistence type="predicted"/>
<evidence type="ECO:0000256" key="1">
    <source>
        <dbReference type="SAM" id="MobiDB-lite"/>
    </source>
</evidence>